<name>A0AAV5W4W8_9BILA</name>
<dbReference type="EMBL" id="BTSY01000004">
    <property type="protein sequence ID" value="GMT25498.1"/>
    <property type="molecule type" value="Genomic_DNA"/>
</dbReference>
<dbReference type="Proteomes" id="UP001432322">
    <property type="component" value="Unassembled WGS sequence"/>
</dbReference>
<feature type="compositionally biased region" description="Polar residues" evidence="1">
    <location>
        <begin position="1"/>
        <end position="17"/>
    </location>
</feature>
<evidence type="ECO:0000256" key="1">
    <source>
        <dbReference type="SAM" id="MobiDB-lite"/>
    </source>
</evidence>
<sequence length="197" mass="22648">QNPTVIDKSPNVSSFSRSRPLKVRSVNTSRESYSLSVTADEETKSPKKAKKKEPSSHSSYTSYGVMSLPEMDDYDQWITDHVRSDFDWIYAMKKFNASEKTWKRRTAPARIVRRIRSAPTGLNWTQCAREVHKRSPSAWSLVEEWPVDLEMNSQLFPDNYPVMREDYEQDSAIRFSNLTLSGDDDVSTAPERSEITG</sequence>
<feature type="compositionally biased region" description="Polar residues" evidence="1">
    <location>
        <begin position="25"/>
        <end position="37"/>
    </location>
</feature>
<feature type="non-terminal residue" evidence="2">
    <location>
        <position position="1"/>
    </location>
</feature>
<reference evidence="2" key="1">
    <citation type="submission" date="2023-10" db="EMBL/GenBank/DDBJ databases">
        <title>Genome assembly of Pristionchus species.</title>
        <authorList>
            <person name="Yoshida K."/>
            <person name="Sommer R.J."/>
        </authorList>
    </citation>
    <scope>NUCLEOTIDE SEQUENCE</scope>
    <source>
        <strain evidence="2">RS5133</strain>
    </source>
</reference>
<protein>
    <recommendedName>
        <fullName evidence="4">Myb-like domain-containing protein</fullName>
    </recommendedName>
</protein>
<evidence type="ECO:0000313" key="2">
    <source>
        <dbReference type="EMBL" id="GMT25498.1"/>
    </source>
</evidence>
<gene>
    <name evidence="2" type="ORF">PFISCL1PPCAC_16795</name>
</gene>
<feature type="region of interest" description="Disordered" evidence="1">
    <location>
        <begin position="1"/>
        <end position="62"/>
    </location>
</feature>
<organism evidence="2 3">
    <name type="scientific">Pristionchus fissidentatus</name>
    <dbReference type="NCBI Taxonomy" id="1538716"/>
    <lineage>
        <taxon>Eukaryota</taxon>
        <taxon>Metazoa</taxon>
        <taxon>Ecdysozoa</taxon>
        <taxon>Nematoda</taxon>
        <taxon>Chromadorea</taxon>
        <taxon>Rhabditida</taxon>
        <taxon>Rhabditina</taxon>
        <taxon>Diplogasteromorpha</taxon>
        <taxon>Diplogasteroidea</taxon>
        <taxon>Neodiplogasteridae</taxon>
        <taxon>Pristionchus</taxon>
    </lineage>
</organism>
<accession>A0AAV5W4W8</accession>
<comment type="caution">
    <text evidence="2">The sequence shown here is derived from an EMBL/GenBank/DDBJ whole genome shotgun (WGS) entry which is preliminary data.</text>
</comment>
<evidence type="ECO:0000313" key="3">
    <source>
        <dbReference type="Proteomes" id="UP001432322"/>
    </source>
</evidence>
<dbReference type="AlphaFoldDB" id="A0AAV5W4W8"/>
<keyword evidence="3" id="KW-1185">Reference proteome</keyword>
<proteinExistence type="predicted"/>
<evidence type="ECO:0008006" key="4">
    <source>
        <dbReference type="Google" id="ProtNLM"/>
    </source>
</evidence>